<gene>
    <name evidence="7 8" type="primary">atpH</name>
    <name evidence="8" type="ORF">JG540_02920</name>
</gene>
<comment type="function">
    <text evidence="7">This protein is part of the stalk that links CF(0) to CF(1). It either transmits conformational changes from CF(0) to CF(1) or is implicated in proton conduction.</text>
</comment>
<dbReference type="GO" id="GO:0005886">
    <property type="term" value="C:plasma membrane"/>
    <property type="evidence" value="ECO:0007669"/>
    <property type="project" value="UniProtKB-SubCell"/>
</dbReference>
<comment type="function">
    <text evidence="7">F(1)F(0) ATP synthase produces ATP from ADP in the presence of a proton or sodium gradient. F-type ATPases consist of two structural domains, F(1) containing the extramembraneous catalytic core and F(0) containing the membrane proton channel, linked together by a central stalk and a peripheral stalk. During catalysis, ATP synthesis in the catalytic domain of F(1) is coupled via a rotary mechanism of the central stalk subunits to proton translocation.</text>
</comment>
<dbReference type="EMBL" id="CP066802">
    <property type="protein sequence ID" value="QQM67846.1"/>
    <property type="molecule type" value="Genomic_DNA"/>
</dbReference>
<keyword evidence="9" id="KW-1185">Reference proteome</keyword>
<comment type="subcellular location">
    <subcellularLocation>
        <location evidence="7">Cell membrane</location>
        <topology evidence="7">Peripheral membrane protein</topology>
    </subcellularLocation>
    <subcellularLocation>
        <location evidence="1">Membrane</location>
    </subcellularLocation>
</comment>
<organism evidence="8 9">
    <name type="scientific">Actinomyces weissii</name>
    <dbReference type="NCBI Taxonomy" id="675090"/>
    <lineage>
        <taxon>Bacteria</taxon>
        <taxon>Bacillati</taxon>
        <taxon>Actinomycetota</taxon>
        <taxon>Actinomycetes</taxon>
        <taxon>Actinomycetales</taxon>
        <taxon>Actinomycetaceae</taxon>
        <taxon>Actinomyces</taxon>
    </lineage>
</organism>
<sequence>MNTGSAASKAQARSAWEPVLHQAGQGALELGEQILAVAHLIASGSLSGPLTSPGRSPQDKAALASRLLSGRVDGRVVDLLAALVRGRWSKPVDLVHALHDLGIETILAGARAGGTLEQVEQEVFAVHNLLAGDRELRLALEPSKRTTVERRVALAHQVFGPSLSSSALSLLTWSVRHETEGGVPRNLRRVAELAASLQHRTIADVTSALPLSTQQQARLERILEERLGTQVELHLAIDPELIGGVRVSVRDLVIDYTVRSSLEGARTQLVG</sequence>
<comment type="similarity">
    <text evidence="7">Belongs to the ATPase delta chain family.</text>
</comment>
<evidence type="ECO:0000256" key="5">
    <source>
        <dbReference type="ARBA" id="ARBA00023136"/>
    </source>
</evidence>
<keyword evidence="6 7" id="KW-0066">ATP synthesis</keyword>
<dbReference type="PRINTS" id="PR00125">
    <property type="entry name" value="ATPASEDELTA"/>
</dbReference>
<keyword evidence="2 7" id="KW-0813">Transport</keyword>
<keyword evidence="3 7" id="KW-0375">Hydrogen ion transport</keyword>
<evidence type="ECO:0000256" key="4">
    <source>
        <dbReference type="ARBA" id="ARBA00023065"/>
    </source>
</evidence>
<dbReference type="AlphaFoldDB" id="A0A7T7S2B7"/>
<keyword evidence="4 7" id="KW-0406">Ion transport</keyword>
<name>A0A7T7S2B7_9ACTO</name>
<keyword evidence="7" id="KW-1003">Cell membrane</keyword>
<evidence type="ECO:0000256" key="7">
    <source>
        <dbReference type="HAMAP-Rule" id="MF_01416"/>
    </source>
</evidence>
<evidence type="ECO:0000256" key="3">
    <source>
        <dbReference type="ARBA" id="ARBA00022781"/>
    </source>
</evidence>
<evidence type="ECO:0000313" key="8">
    <source>
        <dbReference type="EMBL" id="QQM67846.1"/>
    </source>
</evidence>
<evidence type="ECO:0000313" key="9">
    <source>
        <dbReference type="Proteomes" id="UP000595895"/>
    </source>
</evidence>
<dbReference type="InterPro" id="IPR000711">
    <property type="entry name" value="ATPase_OSCP/dsu"/>
</dbReference>
<keyword evidence="7" id="KW-0139">CF(1)</keyword>
<dbReference type="KEGG" id="awe:JG540_02920"/>
<dbReference type="RefSeq" id="WP_200276995.1">
    <property type="nucleotide sequence ID" value="NZ_CP066802.1"/>
</dbReference>
<dbReference type="Proteomes" id="UP000595895">
    <property type="component" value="Chromosome"/>
</dbReference>
<evidence type="ECO:0000256" key="1">
    <source>
        <dbReference type="ARBA" id="ARBA00004370"/>
    </source>
</evidence>
<dbReference type="NCBIfam" id="TIGR01145">
    <property type="entry name" value="ATP_synt_delta"/>
    <property type="match status" value="1"/>
</dbReference>
<evidence type="ECO:0000256" key="2">
    <source>
        <dbReference type="ARBA" id="ARBA00022448"/>
    </source>
</evidence>
<evidence type="ECO:0000256" key="6">
    <source>
        <dbReference type="ARBA" id="ARBA00023310"/>
    </source>
</evidence>
<dbReference type="HAMAP" id="MF_01416">
    <property type="entry name" value="ATP_synth_delta_bact"/>
    <property type="match status" value="1"/>
</dbReference>
<keyword evidence="5 7" id="KW-0472">Membrane</keyword>
<dbReference type="Pfam" id="PF00213">
    <property type="entry name" value="OSCP"/>
    <property type="match status" value="1"/>
</dbReference>
<protein>
    <recommendedName>
        <fullName evidence="7">ATP synthase subunit delta</fullName>
    </recommendedName>
    <alternativeName>
        <fullName evidence="7">ATP synthase F(1) sector subunit delta</fullName>
    </alternativeName>
    <alternativeName>
        <fullName evidence="7">F-type ATPase subunit delta</fullName>
        <shortName evidence="7">F-ATPase subunit delta</shortName>
    </alternativeName>
</protein>
<dbReference type="GO" id="GO:0046933">
    <property type="term" value="F:proton-transporting ATP synthase activity, rotational mechanism"/>
    <property type="evidence" value="ECO:0007669"/>
    <property type="project" value="UniProtKB-UniRule"/>
</dbReference>
<dbReference type="GO" id="GO:0045259">
    <property type="term" value="C:proton-transporting ATP synthase complex"/>
    <property type="evidence" value="ECO:0007669"/>
    <property type="project" value="UniProtKB-KW"/>
</dbReference>
<dbReference type="PANTHER" id="PTHR11910">
    <property type="entry name" value="ATP SYNTHASE DELTA CHAIN"/>
    <property type="match status" value="1"/>
</dbReference>
<accession>A0A7T7S2B7</accession>
<reference evidence="8 9" key="1">
    <citation type="submission" date="2020-12" db="EMBL/GenBank/DDBJ databases">
        <authorList>
            <person name="Zhou J."/>
        </authorList>
    </citation>
    <scope>NUCLEOTIDE SEQUENCE [LARGE SCALE GENOMIC DNA]</scope>
    <source>
        <strain evidence="8 9">CCUG 61299</strain>
    </source>
</reference>
<proteinExistence type="inferred from homology"/>